<protein>
    <recommendedName>
        <fullName evidence="3">HNH endonuclease</fullName>
    </recommendedName>
</protein>
<dbReference type="RefSeq" id="WP_149613293.1">
    <property type="nucleotide sequence ID" value="NZ_SEUK01000031.1"/>
</dbReference>
<proteinExistence type="predicted"/>
<name>A0AB73BMC3_9GAMM</name>
<dbReference type="Proteomes" id="UP000324162">
    <property type="component" value="Unassembled WGS sequence"/>
</dbReference>
<sequence length="86" mass="10027">MGKNWDWSLKKGKEQRIKLEVDARMHGLPFNPNNIPLHSHCGTMQSHFNKGWRSVSAIDIELRVNGNRDYQHARQQLHKRFGGQHG</sequence>
<gene>
    <name evidence="1" type="ORF">EU508_00600</name>
</gene>
<dbReference type="EMBL" id="SEUK01000031">
    <property type="protein sequence ID" value="KAA1165465.1"/>
    <property type="molecule type" value="Genomic_DNA"/>
</dbReference>
<evidence type="ECO:0000313" key="1">
    <source>
        <dbReference type="EMBL" id="KAA1165465.1"/>
    </source>
</evidence>
<dbReference type="AlphaFoldDB" id="A0AB73BMC3"/>
<evidence type="ECO:0008006" key="3">
    <source>
        <dbReference type="Google" id="ProtNLM"/>
    </source>
</evidence>
<evidence type="ECO:0000313" key="2">
    <source>
        <dbReference type="Proteomes" id="UP000324162"/>
    </source>
</evidence>
<organism evidence="1 2">
    <name type="scientific">Pseudoalteromonas fuliginea</name>
    <dbReference type="NCBI Taxonomy" id="1872678"/>
    <lineage>
        <taxon>Bacteria</taxon>
        <taxon>Pseudomonadati</taxon>
        <taxon>Pseudomonadota</taxon>
        <taxon>Gammaproteobacteria</taxon>
        <taxon>Alteromonadales</taxon>
        <taxon>Pseudoalteromonadaceae</taxon>
        <taxon>Pseudoalteromonas</taxon>
    </lineage>
</organism>
<reference evidence="1 2" key="1">
    <citation type="submission" date="2019-01" db="EMBL/GenBank/DDBJ databases">
        <title>Genome sequences of marine Pseudoalteromonas species.</title>
        <authorList>
            <person name="Boraston A.B."/>
            <person name="Hehemann J.-H."/>
            <person name="Vickers C.J."/>
            <person name="Salama-Alber O."/>
            <person name="Abe K."/>
            <person name="Hettle A.J."/>
        </authorList>
    </citation>
    <scope>NUCLEOTIDE SEQUENCE [LARGE SCALE GENOMIC DNA]</scope>
    <source>
        <strain evidence="1 2">PS42</strain>
    </source>
</reference>
<comment type="caution">
    <text evidence="1">The sequence shown here is derived from an EMBL/GenBank/DDBJ whole genome shotgun (WGS) entry which is preliminary data.</text>
</comment>
<accession>A0AB73BMC3</accession>